<evidence type="ECO:0000313" key="11">
    <source>
        <dbReference type="Proteomes" id="UP000015100"/>
    </source>
</evidence>
<evidence type="ECO:0000256" key="2">
    <source>
        <dbReference type="ARBA" id="ARBA00022692"/>
    </source>
</evidence>
<dbReference type="HOGENOM" id="CLU_037034_0_0_1"/>
<sequence>MRLNTLIASVAILLATTAYSAPAAGPNPAPALSLTERDIAAPELDKRATAAQKAAAAKAAAAKAAAAKAAAAKAAAAKAAAAKKKTPAKVAAAKAPAKAAKAAPPAKQPVAKVHPPSAPANPIAAFPPSTEEFTAWKYTGCYADGVGLTFNTGMCSCQNGAWKGTGMPPFTMEKCIAACKGAGFRYAGIKGDNGKKSCWCGSGVSDDDKLTSESKCDIPCGEAESKSDKGYDMGKCGGKTSWSIYQDPCYDPVDPEIAPGGYQYVGCFYYEGEGTFLSEKQTAVSGDNLSVDSCLEACAFKGYAYAGMAASKGAKWPTGNQCWCGGRIAPWWITRHQNTPGDSGKCTVLCSATAKIQKSITKDDYQYCGAVWYQSVYFNPDLAELETCGANNTEPVEPEEPGSQETVTITTPGPTAGTTTIFVTGGDGKTITTSGTVSIIITTPESQPTAKTTGKVTVTTTKMGPTDGTTTVIGSKTDTVIITTCTKKGSAPTQATVTNTTPGPEAGTTTIFVTDSNGSTVTTSGTVSVIITTPDAQPTDDDYDGY</sequence>
<dbReference type="PANTHER" id="PTHR24269">
    <property type="entry name" value="KREMEN PROTEIN"/>
    <property type="match status" value="1"/>
</dbReference>
<dbReference type="EMBL" id="AQGS01000635">
    <property type="protein sequence ID" value="EPS37510.1"/>
    <property type="molecule type" value="Genomic_DNA"/>
</dbReference>
<accession>S8A3D0</accession>
<gene>
    <name evidence="10" type="ORF">H072_8804</name>
</gene>
<dbReference type="OMA" id="LETCGAN"/>
<dbReference type="SMART" id="SM00321">
    <property type="entry name" value="WSC"/>
    <property type="match status" value="2"/>
</dbReference>
<protein>
    <recommendedName>
        <fullName evidence="9">WSC domain-containing protein</fullName>
    </recommendedName>
</protein>
<feature type="compositionally biased region" description="Low complexity" evidence="7">
    <location>
        <begin position="406"/>
        <end position="417"/>
    </location>
</feature>
<keyword evidence="6" id="KW-0325">Glycoprotein</keyword>
<evidence type="ECO:0000256" key="6">
    <source>
        <dbReference type="ARBA" id="ARBA00023180"/>
    </source>
</evidence>
<keyword evidence="4" id="KW-1133">Transmembrane helix</keyword>
<feature type="signal peptide" evidence="8">
    <location>
        <begin position="1"/>
        <end position="20"/>
    </location>
</feature>
<evidence type="ECO:0000259" key="9">
    <source>
        <dbReference type="PROSITE" id="PS51212"/>
    </source>
</evidence>
<reference evidence="11" key="2">
    <citation type="submission" date="2013-04" db="EMBL/GenBank/DDBJ databases">
        <title>Genomic mechanisms accounting for the adaptation to parasitism in nematode-trapping fungi.</title>
        <authorList>
            <person name="Ahren D.G."/>
        </authorList>
    </citation>
    <scope>NUCLEOTIDE SEQUENCE [LARGE SCALE GENOMIC DNA]</scope>
    <source>
        <strain evidence="11">CBS 200.50</strain>
    </source>
</reference>
<comment type="subcellular location">
    <subcellularLocation>
        <location evidence="1">Membrane</location>
        <topology evidence="1">Single-pass membrane protein</topology>
    </subcellularLocation>
</comment>
<dbReference type="AlphaFoldDB" id="S8A3D0"/>
<feature type="chain" id="PRO_5004548239" description="WSC domain-containing protein" evidence="8">
    <location>
        <begin position="21"/>
        <end position="546"/>
    </location>
</feature>
<dbReference type="GO" id="GO:0005886">
    <property type="term" value="C:plasma membrane"/>
    <property type="evidence" value="ECO:0007669"/>
    <property type="project" value="TreeGrafter"/>
</dbReference>
<feature type="domain" description="WSC" evidence="9">
    <location>
        <begin position="261"/>
        <end position="380"/>
    </location>
</feature>
<keyword evidence="2" id="KW-0812">Transmembrane</keyword>
<evidence type="ECO:0000256" key="1">
    <source>
        <dbReference type="ARBA" id="ARBA00004167"/>
    </source>
</evidence>
<evidence type="ECO:0000313" key="10">
    <source>
        <dbReference type="EMBL" id="EPS37510.1"/>
    </source>
</evidence>
<keyword evidence="11" id="KW-1185">Reference proteome</keyword>
<feature type="region of interest" description="Disordered" evidence="7">
    <location>
        <begin position="394"/>
        <end position="417"/>
    </location>
</feature>
<evidence type="ECO:0000256" key="7">
    <source>
        <dbReference type="SAM" id="MobiDB-lite"/>
    </source>
</evidence>
<evidence type="ECO:0000256" key="4">
    <source>
        <dbReference type="ARBA" id="ARBA00022989"/>
    </source>
</evidence>
<dbReference type="PANTHER" id="PTHR24269:SF16">
    <property type="entry name" value="PROTEIN SLG1"/>
    <property type="match status" value="1"/>
</dbReference>
<dbReference type="OrthoDB" id="2019572at2759"/>
<evidence type="ECO:0000256" key="3">
    <source>
        <dbReference type="ARBA" id="ARBA00022729"/>
    </source>
</evidence>
<name>S8A3D0_DACHA</name>
<dbReference type="Proteomes" id="UP000015100">
    <property type="component" value="Unassembled WGS sequence"/>
</dbReference>
<dbReference type="STRING" id="1284197.S8A3D0"/>
<dbReference type="Pfam" id="PF01822">
    <property type="entry name" value="WSC"/>
    <property type="match status" value="2"/>
</dbReference>
<dbReference type="PROSITE" id="PS51212">
    <property type="entry name" value="WSC"/>
    <property type="match status" value="2"/>
</dbReference>
<dbReference type="InterPro" id="IPR051836">
    <property type="entry name" value="Kremen_rcpt"/>
</dbReference>
<keyword evidence="3 8" id="KW-0732">Signal</keyword>
<comment type="caution">
    <text evidence="10">The sequence shown here is derived from an EMBL/GenBank/DDBJ whole genome shotgun (WGS) entry which is preliminary data.</text>
</comment>
<feature type="domain" description="WSC" evidence="9">
    <location>
        <begin position="135"/>
        <end position="248"/>
    </location>
</feature>
<keyword evidence="5" id="KW-0472">Membrane</keyword>
<reference evidence="10 11" key="1">
    <citation type="journal article" date="2013" name="PLoS Genet.">
        <title>Genomic mechanisms accounting for the adaptation to parasitism in nematode-trapping fungi.</title>
        <authorList>
            <person name="Meerupati T."/>
            <person name="Andersson K.M."/>
            <person name="Friman E."/>
            <person name="Kumar D."/>
            <person name="Tunlid A."/>
            <person name="Ahren D."/>
        </authorList>
    </citation>
    <scope>NUCLEOTIDE SEQUENCE [LARGE SCALE GENOMIC DNA]</scope>
    <source>
        <strain evidence="10 11">CBS 200.50</strain>
    </source>
</reference>
<evidence type="ECO:0000256" key="8">
    <source>
        <dbReference type="SAM" id="SignalP"/>
    </source>
</evidence>
<organism evidence="10 11">
    <name type="scientific">Dactylellina haptotyla (strain CBS 200.50)</name>
    <name type="common">Nematode-trapping fungus</name>
    <name type="synonym">Monacrosporium haptotylum</name>
    <dbReference type="NCBI Taxonomy" id="1284197"/>
    <lineage>
        <taxon>Eukaryota</taxon>
        <taxon>Fungi</taxon>
        <taxon>Dikarya</taxon>
        <taxon>Ascomycota</taxon>
        <taxon>Pezizomycotina</taxon>
        <taxon>Orbiliomycetes</taxon>
        <taxon>Orbiliales</taxon>
        <taxon>Orbiliaceae</taxon>
        <taxon>Dactylellina</taxon>
    </lineage>
</organism>
<dbReference type="InterPro" id="IPR002889">
    <property type="entry name" value="WSC_carb-bd"/>
</dbReference>
<evidence type="ECO:0000256" key="5">
    <source>
        <dbReference type="ARBA" id="ARBA00023136"/>
    </source>
</evidence>
<proteinExistence type="predicted"/>